<dbReference type="InterPro" id="IPR013132">
    <property type="entry name" value="PseI/NeuA/B-like_N"/>
</dbReference>
<organism evidence="2 3">
    <name type="scientific">Hydrogenophaga palleronii</name>
    <dbReference type="NCBI Taxonomy" id="65655"/>
    <lineage>
        <taxon>Bacteria</taxon>
        <taxon>Pseudomonadati</taxon>
        <taxon>Pseudomonadota</taxon>
        <taxon>Betaproteobacteria</taxon>
        <taxon>Burkholderiales</taxon>
        <taxon>Comamonadaceae</taxon>
        <taxon>Hydrogenophaga</taxon>
    </lineage>
</organism>
<dbReference type="CDD" id="cd11615">
    <property type="entry name" value="SAF_NeuB_like"/>
    <property type="match status" value="1"/>
</dbReference>
<dbReference type="EMBL" id="JAVDWU010000011">
    <property type="protein sequence ID" value="MDR7152332.1"/>
    <property type="molecule type" value="Genomic_DNA"/>
</dbReference>
<reference evidence="2 3" key="1">
    <citation type="submission" date="2023-07" db="EMBL/GenBank/DDBJ databases">
        <title>Sorghum-associated microbial communities from plants grown in Nebraska, USA.</title>
        <authorList>
            <person name="Schachtman D."/>
        </authorList>
    </citation>
    <scope>NUCLEOTIDE SEQUENCE [LARGE SCALE GENOMIC DNA]</scope>
    <source>
        <strain evidence="2 3">4249</strain>
    </source>
</reference>
<name>A0ABU1WTG4_9BURK</name>
<keyword evidence="3" id="KW-1185">Reference proteome</keyword>
<dbReference type="PROSITE" id="PS50844">
    <property type="entry name" value="AFP_LIKE"/>
    <property type="match status" value="1"/>
</dbReference>
<dbReference type="GO" id="GO:0050462">
    <property type="term" value="F:N-acetylneuraminate synthase activity"/>
    <property type="evidence" value="ECO:0007669"/>
    <property type="project" value="UniProtKB-EC"/>
</dbReference>
<sequence>MNANPSFFIENKKVGADSPVYFIADIAANHDGDLERAKDLIFLAAEAGADAAKFQHFTAETIVSDRGFRSLGGQQSHQAGWKKSVFSVYKDASVSVEWSDTLKETCDKAGITFFTSPYSMELVDHIDPYVPAYKIGSGDITWLEMIEYIAAKNKPYILASGASTFDDVQRAMNVAIALNGNVCLMQCNTNYTASLENFKYIQLNVLKVYREMYPNMVLGLSDHTPGHASVLGSVALGAKMIEKHFTDDISRDGPDHKFSMDSRTWREMVDRTRELENALGNGVKKVEANEAETVILQRRAIRLATNIPAGAVLKREDLEVLRPCPIGSLPPYLLNSVVGKVLRQDMQQGEHLKWTDLE</sequence>
<gene>
    <name evidence="2" type="ORF">J2W49_004308</name>
</gene>
<dbReference type="Gene3D" id="3.20.20.70">
    <property type="entry name" value="Aldolase class I"/>
    <property type="match status" value="1"/>
</dbReference>
<dbReference type="InterPro" id="IPR036732">
    <property type="entry name" value="AFP_Neu5c_C_sf"/>
</dbReference>
<dbReference type="Proteomes" id="UP001265700">
    <property type="component" value="Unassembled WGS sequence"/>
</dbReference>
<dbReference type="InterPro" id="IPR013785">
    <property type="entry name" value="Aldolase_TIM"/>
</dbReference>
<dbReference type="InterPro" id="IPR013974">
    <property type="entry name" value="SAF"/>
</dbReference>
<protein>
    <submittedName>
        <fullName evidence="2">N-acetylneuraminate synthase</fullName>
        <ecNumber evidence="2">2.5.1.56</ecNumber>
    </submittedName>
</protein>
<dbReference type="InterPro" id="IPR006190">
    <property type="entry name" value="SAF_AFP_Neu5Ac"/>
</dbReference>
<comment type="caution">
    <text evidence="2">The sequence shown here is derived from an EMBL/GenBank/DDBJ whole genome shotgun (WGS) entry which is preliminary data.</text>
</comment>
<keyword evidence="2" id="KW-0808">Transferase</keyword>
<dbReference type="SMART" id="SM00858">
    <property type="entry name" value="SAF"/>
    <property type="match status" value="1"/>
</dbReference>
<proteinExistence type="predicted"/>
<dbReference type="EC" id="2.5.1.56" evidence="2"/>
<dbReference type="Pfam" id="PF03102">
    <property type="entry name" value="NeuB"/>
    <property type="match status" value="1"/>
</dbReference>
<accession>A0ABU1WTG4</accession>
<dbReference type="Gene3D" id="3.90.1210.10">
    <property type="entry name" value="Antifreeze-like/N-acetylneuraminic acid synthase C-terminal domain"/>
    <property type="match status" value="1"/>
</dbReference>
<feature type="domain" description="AFP-like" evidence="1">
    <location>
        <begin position="300"/>
        <end position="358"/>
    </location>
</feature>
<dbReference type="SUPFAM" id="SSF51569">
    <property type="entry name" value="Aldolase"/>
    <property type="match status" value="1"/>
</dbReference>
<dbReference type="PANTHER" id="PTHR42966:SF2">
    <property type="entry name" value="PSEUDAMINIC ACID SYNTHASE"/>
    <property type="match status" value="1"/>
</dbReference>
<dbReference type="Pfam" id="PF08666">
    <property type="entry name" value="SAF"/>
    <property type="match status" value="1"/>
</dbReference>
<evidence type="ECO:0000313" key="3">
    <source>
        <dbReference type="Proteomes" id="UP001265700"/>
    </source>
</evidence>
<dbReference type="PANTHER" id="PTHR42966">
    <property type="entry name" value="N-ACETYLNEURAMINATE SYNTHASE"/>
    <property type="match status" value="1"/>
</dbReference>
<dbReference type="InterPro" id="IPR051690">
    <property type="entry name" value="PseI-like"/>
</dbReference>
<dbReference type="SUPFAM" id="SSF51269">
    <property type="entry name" value="AFP III-like domain"/>
    <property type="match status" value="1"/>
</dbReference>
<evidence type="ECO:0000259" key="1">
    <source>
        <dbReference type="PROSITE" id="PS50844"/>
    </source>
</evidence>
<dbReference type="InterPro" id="IPR057736">
    <property type="entry name" value="SAF_PseI/NeuA/NeuB"/>
</dbReference>
<dbReference type="RefSeq" id="WP_310320926.1">
    <property type="nucleotide sequence ID" value="NZ_JAVDWU010000011.1"/>
</dbReference>
<evidence type="ECO:0000313" key="2">
    <source>
        <dbReference type="EMBL" id="MDR7152332.1"/>
    </source>
</evidence>